<gene>
    <name evidence="8" type="ORF">DH2020_047802</name>
</gene>
<sequence>MEETDQSSHDIAAAAAADETLERKHAAMLERLSNRHLSRLSGKPDSNSATSFESTQSFLTQFSQSKLSIESHLSRIRENADPNRKPDLESISLEISSLEKLVAENSYFLPPYEVRTCLNTIAQLRQSVDDVTSLVIPKKKFSFKNKPSKKATTVPAEKEVVLSEPEIKLNVGLEKLGFRDLNAAPGFRDRDNEVLVKEFNRTESTGQNGEFTLSNLRDCEVRLKGRLRALFMDKLINCKVYVGAVMGSVLIEGAEGCVFVLASHQIRIHNAKNCDFYLRVRSRPIIEDSNGVRFAPYCLSYQGIEKDLTEANLGEETGNWMNVDDFRWLRAVQSPNWSVLPENERIGMVDVSNVGNVD</sequence>
<comment type="caution">
    <text evidence="8">The sequence shown here is derived from an EMBL/GenBank/DDBJ whole genome shotgun (WGS) entry which is preliminary data.</text>
</comment>
<protein>
    <recommendedName>
        <fullName evidence="7">C-CAP/cofactor C-like domain-containing protein</fullName>
    </recommendedName>
</protein>
<dbReference type="InterPro" id="IPR038397">
    <property type="entry name" value="TBCC_N_sf"/>
</dbReference>
<evidence type="ECO:0000256" key="2">
    <source>
        <dbReference type="ARBA" id="ARBA00008848"/>
    </source>
</evidence>
<comment type="similarity">
    <text evidence="2">Belongs to the TBCC family.</text>
</comment>
<accession>A0ABR0U798</accession>
<evidence type="ECO:0000313" key="8">
    <source>
        <dbReference type="EMBL" id="KAK6118385.1"/>
    </source>
</evidence>
<dbReference type="EMBL" id="JABTTQ020003341">
    <property type="protein sequence ID" value="KAK6118385.1"/>
    <property type="molecule type" value="Genomic_DNA"/>
</dbReference>
<dbReference type="InterPro" id="IPR027684">
    <property type="entry name" value="TBCC"/>
</dbReference>
<feature type="domain" description="C-CAP/cofactor C-like" evidence="7">
    <location>
        <begin position="147"/>
        <end position="328"/>
    </location>
</feature>
<dbReference type="PANTHER" id="PTHR15139">
    <property type="entry name" value="TUBULIN FOLDING COFACTOR C"/>
    <property type="match status" value="1"/>
</dbReference>
<keyword evidence="3" id="KW-0963">Cytoplasm</keyword>
<dbReference type="Proteomes" id="UP001318860">
    <property type="component" value="Unassembled WGS sequence"/>
</dbReference>
<evidence type="ECO:0000259" key="7">
    <source>
        <dbReference type="PROSITE" id="PS51329"/>
    </source>
</evidence>
<dbReference type="InterPro" id="IPR031925">
    <property type="entry name" value="TBCC_N"/>
</dbReference>
<evidence type="ECO:0000256" key="3">
    <source>
        <dbReference type="ARBA" id="ARBA00022490"/>
    </source>
</evidence>
<dbReference type="InterPro" id="IPR016098">
    <property type="entry name" value="CAP/MinC_C"/>
</dbReference>
<dbReference type="InterPro" id="IPR017901">
    <property type="entry name" value="C-CAP_CF_C-like"/>
</dbReference>
<proteinExistence type="inferred from homology"/>
<dbReference type="InterPro" id="IPR012945">
    <property type="entry name" value="Tubulin-bd_cofactor_C_dom"/>
</dbReference>
<dbReference type="SMART" id="SM00673">
    <property type="entry name" value="CARP"/>
    <property type="match status" value="2"/>
</dbReference>
<keyword evidence="5" id="KW-0143">Chaperone</keyword>
<dbReference type="InterPro" id="IPR006599">
    <property type="entry name" value="CARP_motif"/>
</dbReference>
<keyword evidence="4" id="KW-0007">Acetylation</keyword>
<evidence type="ECO:0000256" key="4">
    <source>
        <dbReference type="ARBA" id="ARBA00022990"/>
    </source>
</evidence>
<dbReference type="PANTHER" id="PTHR15139:SF0">
    <property type="entry name" value="TUBULIN-SPECIFIC CHAPERONE C"/>
    <property type="match status" value="1"/>
</dbReference>
<evidence type="ECO:0000256" key="5">
    <source>
        <dbReference type="ARBA" id="ARBA00023186"/>
    </source>
</evidence>
<evidence type="ECO:0000313" key="9">
    <source>
        <dbReference type="Proteomes" id="UP001318860"/>
    </source>
</evidence>
<dbReference type="Pfam" id="PF16752">
    <property type="entry name" value="TBCC_N"/>
    <property type="match status" value="1"/>
</dbReference>
<evidence type="ECO:0000256" key="1">
    <source>
        <dbReference type="ARBA" id="ARBA00004496"/>
    </source>
</evidence>
<evidence type="ECO:0000256" key="6">
    <source>
        <dbReference type="ARBA" id="ARBA00026055"/>
    </source>
</evidence>
<reference evidence="8 9" key="1">
    <citation type="journal article" date="2021" name="Comput. Struct. Biotechnol. J.">
        <title>De novo genome assembly of the potent medicinal plant Rehmannia glutinosa using nanopore technology.</title>
        <authorList>
            <person name="Ma L."/>
            <person name="Dong C."/>
            <person name="Song C."/>
            <person name="Wang X."/>
            <person name="Zheng X."/>
            <person name="Niu Y."/>
            <person name="Chen S."/>
            <person name="Feng W."/>
        </authorList>
    </citation>
    <scope>NUCLEOTIDE SEQUENCE [LARGE SCALE GENOMIC DNA]</scope>
    <source>
        <strain evidence="8">DH-2019</strain>
    </source>
</reference>
<dbReference type="PROSITE" id="PS51329">
    <property type="entry name" value="C_CAP_COFACTOR_C"/>
    <property type="match status" value="1"/>
</dbReference>
<dbReference type="Gene3D" id="1.20.58.1250">
    <property type="entry name" value="Tubulin Binding Cofactor C, N-terminal domain"/>
    <property type="match status" value="1"/>
</dbReference>
<organism evidence="8 9">
    <name type="scientific">Rehmannia glutinosa</name>
    <name type="common">Chinese foxglove</name>
    <dbReference type="NCBI Taxonomy" id="99300"/>
    <lineage>
        <taxon>Eukaryota</taxon>
        <taxon>Viridiplantae</taxon>
        <taxon>Streptophyta</taxon>
        <taxon>Embryophyta</taxon>
        <taxon>Tracheophyta</taxon>
        <taxon>Spermatophyta</taxon>
        <taxon>Magnoliopsida</taxon>
        <taxon>eudicotyledons</taxon>
        <taxon>Gunneridae</taxon>
        <taxon>Pentapetalae</taxon>
        <taxon>asterids</taxon>
        <taxon>lamiids</taxon>
        <taxon>Lamiales</taxon>
        <taxon>Orobanchaceae</taxon>
        <taxon>Rehmannieae</taxon>
        <taxon>Rehmannia</taxon>
    </lineage>
</organism>
<keyword evidence="9" id="KW-1185">Reference proteome</keyword>
<dbReference type="Gene3D" id="2.160.20.70">
    <property type="match status" value="1"/>
</dbReference>
<comment type="subcellular location">
    <subcellularLocation>
        <location evidence="1">Cytoplasm</location>
    </subcellularLocation>
</comment>
<dbReference type="Pfam" id="PF07986">
    <property type="entry name" value="TBCC"/>
    <property type="match status" value="1"/>
</dbReference>
<name>A0ABR0U798_REHGL</name>
<comment type="subunit">
    <text evidence="6">Supercomplex made of cofactors A to E. Cofactors A and D function by capturing and stabilizing tubulin in a quasi-native conformation. Cofactor E binds to the cofactor D-tubulin complex; interaction with cofactor C then causes the release of tubulin polypeptides that are committed to the native state.</text>
</comment>